<protein>
    <recommendedName>
        <fullName evidence="1">Glutaredoxin 2 C-terminal domain-containing protein</fullName>
    </recommendedName>
</protein>
<comment type="caution">
    <text evidence="2">The sequence shown here is derived from an EMBL/GenBank/DDBJ whole genome shotgun (WGS) entry which is preliminary data.</text>
</comment>
<dbReference type="InterPro" id="IPR007494">
    <property type="entry name" value="Glutaredoxin2_C"/>
</dbReference>
<organism evidence="2 3">
    <name type="scientific">Pycnococcus provasolii</name>
    <dbReference type="NCBI Taxonomy" id="41880"/>
    <lineage>
        <taxon>Eukaryota</taxon>
        <taxon>Viridiplantae</taxon>
        <taxon>Chlorophyta</taxon>
        <taxon>Pseudoscourfieldiophyceae</taxon>
        <taxon>Pseudoscourfieldiales</taxon>
        <taxon>Pycnococcaceae</taxon>
        <taxon>Pycnococcus</taxon>
    </lineage>
</organism>
<dbReference type="OrthoDB" id="1738954at2759"/>
<proteinExistence type="predicted"/>
<feature type="domain" description="Glutaredoxin 2 C-terminal" evidence="1">
    <location>
        <begin position="39"/>
        <end position="186"/>
    </location>
</feature>
<dbReference type="EMBL" id="BNJQ01000001">
    <property type="protein sequence ID" value="GHP01464.1"/>
    <property type="molecule type" value="Genomic_DNA"/>
</dbReference>
<dbReference type="AlphaFoldDB" id="A0A830H397"/>
<evidence type="ECO:0000259" key="1">
    <source>
        <dbReference type="Pfam" id="PF04399"/>
    </source>
</evidence>
<dbReference type="InterPro" id="IPR036282">
    <property type="entry name" value="Glutathione-S-Trfase_C_sf"/>
</dbReference>
<dbReference type="Gene3D" id="1.20.1050.10">
    <property type="match status" value="1"/>
</dbReference>
<accession>A0A830H397</accession>
<dbReference type="Pfam" id="PF04399">
    <property type="entry name" value="Glutaredoxin2_C"/>
    <property type="match status" value="1"/>
</dbReference>
<dbReference type="Proteomes" id="UP000660262">
    <property type="component" value="Unassembled WGS sequence"/>
</dbReference>
<keyword evidence="3" id="KW-1185">Reference proteome</keyword>
<evidence type="ECO:0000313" key="3">
    <source>
        <dbReference type="Proteomes" id="UP000660262"/>
    </source>
</evidence>
<name>A0A830H397_9CHLO</name>
<dbReference type="SUPFAM" id="SSF47616">
    <property type="entry name" value="GST C-terminal domain-like"/>
    <property type="match status" value="1"/>
</dbReference>
<gene>
    <name evidence="2" type="ORF">PPROV_000022000</name>
</gene>
<sequence>MLIPGQLVMNESLDIVKYFDERPEYGPTGAIKPKSDREDIKAWQKKVQTLLRLLHRPRYMLSPGFPEFQQADSRDYFVAGHQLPPYEKADWKANLSLDQKWTLYKQAYESTPELLPDLNAALWELEQLIYSEYCCTEGGISMDDIDLAARLRSVTLVRGAQFGPKTVAYLKNIEKLADIPMYFKMAL</sequence>
<evidence type="ECO:0000313" key="2">
    <source>
        <dbReference type="EMBL" id="GHP01464.1"/>
    </source>
</evidence>
<reference evidence="2" key="1">
    <citation type="submission" date="2020-10" db="EMBL/GenBank/DDBJ databases">
        <title>Unveiling of a novel bifunctional photoreceptor, Dualchrome1, isolated from a cosmopolitan green alga.</title>
        <authorList>
            <person name="Suzuki S."/>
            <person name="Kawachi M."/>
        </authorList>
    </citation>
    <scope>NUCLEOTIDE SEQUENCE</scope>
    <source>
        <strain evidence="2">NIES 2893</strain>
    </source>
</reference>